<evidence type="ECO:0000313" key="4">
    <source>
        <dbReference type="EMBL" id="KAF9527005.1"/>
    </source>
</evidence>
<keyword evidence="2" id="KW-0812">Transmembrane</keyword>
<feature type="compositionally biased region" description="Low complexity" evidence="1">
    <location>
        <begin position="153"/>
        <end position="168"/>
    </location>
</feature>
<keyword evidence="2" id="KW-0472">Membrane</keyword>
<dbReference type="Gene3D" id="1.20.5.510">
    <property type="entry name" value="Single helix bin"/>
    <property type="match status" value="1"/>
</dbReference>
<evidence type="ECO:0000256" key="2">
    <source>
        <dbReference type="SAM" id="Phobius"/>
    </source>
</evidence>
<protein>
    <submittedName>
        <fullName evidence="4">Uncharacterized protein</fullName>
    </submittedName>
</protein>
<dbReference type="OrthoDB" id="2576311at2759"/>
<gene>
    <name evidence="4" type="ORF">CPB83DRAFT_856970</name>
</gene>
<feature type="region of interest" description="Disordered" evidence="1">
    <location>
        <begin position="242"/>
        <end position="263"/>
    </location>
</feature>
<accession>A0A9P6EDI6</accession>
<keyword evidence="3" id="KW-0732">Signal</keyword>
<evidence type="ECO:0000313" key="5">
    <source>
        <dbReference type="Proteomes" id="UP000807306"/>
    </source>
</evidence>
<keyword evidence="5" id="KW-1185">Reference proteome</keyword>
<feature type="region of interest" description="Disordered" evidence="1">
    <location>
        <begin position="153"/>
        <end position="177"/>
    </location>
</feature>
<proteinExistence type="predicted"/>
<reference evidence="4" key="1">
    <citation type="submission" date="2020-11" db="EMBL/GenBank/DDBJ databases">
        <authorList>
            <consortium name="DOE Joint Genome Institute"/>
            <person name="Ahrendt S."/>
            <person name="Riley R."/>
            <person name="Andreopoulos W."/>
            <person name="Labutti K."/>
            <person name="Pangilinan J."/>
            <person name="Ruiz-Duenas F.J."/>
            <person name="Barrasa J.M."/>
            <person name="Sanchez-Garcia M."/>
            <person name="Camarero S."/>
            <person name="Miyauchi S."/>
            <person name="Serrano A."/>
            <person name="Linde D."/>
            <person name="Babiker R."/>
            <person name="Drula E."/>
            <person name="Ayuso-Fernandez I."/>
            <person name="Pacheco R."/>
            <person name="Padilla G."/>
            <person name="Ferreira P."/>
            <person name="Barriuso J."/>
            <person name="Kellner H."/>
            <person name="Castanera R."/>
            <person name="Alfaro M."/>
            <person name="Ramirez L."/>
            <person name="Pisabarro A.G."/>
            <person name="Kuo A."/>
            <person name="Tritt A."/>
            <person name="Lipzen A."/>
            <person name="He G."/>
            <person name="Yan M."/>
            <person name="Ng V."/>
            <person name="Cullen D."/>
            <person name="Martin F."/>
            <person name="Rosso M.-N."/>
            <person name="Henrissat B."/>
            <person name="Hibbett D."/>
            <person name="Martinez A.T."/>
            <person name="Grigoriev I.V."/>
        </authorList>
    </citation>
    <scope>NUCLEOTIDE SEQUENCE</scope>
    <source>
        <strain evidence="4">CBS 506.95</strain>
    </source>
</reference>
<dbReference type="Proteomes" id="UP000807306">
    <property type="component" value="Unassembled WGS sequence"/>
</dbReference>
<name>A0A9P6EDI6_9AGAR</name>
<organism evidence="4 5">
    <name type="scientific">Crepidotus variabilis</name>
    <dbReference type="NCBI Taxonomy" id="179855"/>
    <lineage>
        <taxon>Eukaryota</taxon>
        <taxon>Fungi</taxon>
        <taxon>Dikarya</taxon>
        <taxon>Basidiomycota</taxon>
        <taxon>Agaricomycotina</taxon>
        <taxon>Agaricomycetes</taxon>
        <taxon>Agaricomycetidae</taxon>
        <taxon>Agaricales</taxon>
        <taxon>Agaricineae</taxon>
        <taxon>Crepidotaceae</taxon>
        <taxon>Crepidotus</taxon>
    </lineage>
</organism>
<evidence type="ECO:0000256" key="1">
    <source>
        <dbReference type="SAM" id="MobiDB-lite"/>
    </source>
</evidence>
<feature type="compositionally biased region" description="Polar residues" evidence="1">
    <location>
        <begin position="243"/>
        <end position="253"/>
    </location>
</feature>
<keyword evidence="2" id="KW-1133">Transmembrane helix</keyword>
<feature type="transmembrane region" description="Helical" evidence="2">
    <location>
        <begin position="181"/>
        <end position="204"/>
    </location>
</feature>
<evidence type="ECO:0000256" key="3">
    <source>
        <dbReference type="SAM" id="SignalP"/>
    </source>
</evidence>
<feature type="chain" id="PRO_5040310003" evidence="3">
    <location>
        <begin position="20"/>
        <end position="263"/>
    </location>
</feature>
<dbReference type="AlphaFoldDB" id="A0A9P6EDI6"/>
<dbReference type="EMBL" id="MU157865">
    <property type="protein sequence ID" value="KAF9527005.1"/>
    <property type="molecule type" value="Genomic_DNA"/>
</dbReference>
<comment type="caution">
    <text evidence="4">The sequence shown here is derived from an EMBL/GenBank/DDBJ whole genome shotgun (WGS) entry which is preliminary data.</text>
</comment>
<sequence>MILILSFILVLACPPLVAGQFSNVTGCIHPRWGFNSLNQNPCLVAAYLESACGQSTMVSSIDEGFHYLPPNATEANACRCNTVLYSMISACAVCQGRLFGTWTEWKKNCATIYEGVFPMLNTLSHDTVIPAWAFQNISQNDNFDARTVDAPLSTSSTSLPSTTSKMTMPPSPTKAKNSSNVGAIVGGVVGGVVSLLVILLVLLWQFMKYRRSRVENREQTDLAGESQILTPPVLLQMREYGNRSPTMSLTPNKGYTGAAEVTD</sequence>
<feature type="signal peptide" evidence="3">
    <location>
        <begin position="1"/>
        <end position="19"/>
    </location>
</feature>